<dbReference type="OrthoDB" id="7544355at2759"/>
<evidence type="ECO:0000313" key="1">
    <source>
        <dbReference type="Proteomes" id="UP000504618"/>
    </source>
</evidence>
<gene>
    <name evidence="2" type="primary">LOC112453038</name>
</gene>
<dbReference type="AlphaFoldDB" id="A0A6J1PJ73"/>
<dbReference type="GeneID" id="112453038"/>
<dbReference type="Proteomes" id="UP000504618">
    <property type="component" value="Unplaced"/>
</dbReference>
<keyword evidence="1" id="KW-1185">Reference proteome</keyword>
<accession>A0A6J1PJ73</accession>
<organism evidence="1 2">
    <name type="scientific">Temnothorax curvispinosus</name>
    <dbReference type="NCBI Taxonomy" id="300111"/>
    <lineage>
        <taxon>Eukaryota</taxon>
        <taxon>Metazoa</taxon>
        <taxon>Ecdysozoa</taxon>
        <taxon>Arthropoda</taxon>
        <taxon>Hexapoda</taxon>
        <taxon>Insecta</taxon>
        <taxon>Pterygota</taxon>
        <taxon>Neoptera</taxon>
        <taxon>Endopterygota</taxon>
        <taxon>Hymenoptera</taxon>
        <taxon>Apocrita</taxon>
        <taxon>Aculeata</taxon>
        <taxon>Formicoidea</taxon>
        <taxon>Formicidae</taxon>
        <taxon>Myrmicinae</taxon>
        <taxon>Temnothorax</taxon>
    </lineage>
</organism>
<name>A0A6J1PJ73_9HYME</name>
<evidence type="ECO:0000313" key="2">
    <source>
        <dbReference type="RefSeq" id="XP_024869348.1"/>
    </source>
</evidence>
<proteinExistence type="predicted"/>
<protein>
    <submittedName>
        <fullName evidence="2">Uncharacterized protein LOC112453038</fullName>
    </submittedName>
</protein>
<sequence>MTSHCDSNLAQYERNRKFGHLVHALGRAAGDAKLPSVGLCLNASKAVSSLVKGGNDISRSLLIWRRVTGEGPKEKRKFVETITESVLGRIVPIRRVREAAGTDWKGTIFMELEEVDDKEELIRRNDEIWRRWEVGVDELLTMEERVYRHKLVKKAREERQKGRSVILTNRRLWIDAKEVKWDEERGT</sequence>
<dbReference type="RefSeq" id="XP_024869348.1">
    <property type="nucleotide sequence ID" value="XM_025013580.1"/>
</dbReference>
<reference evidence="2" key="1">
    <citation type="submission" date="2025-08" db="UniProtKB">
        <authorList>
            <consortium name="RefSeq"/>
        </authorList>
    </citation>
    <scope>IDENTIFICATION</scope>
    <source>
        <tissue evidence="2">Whole body</tissue>
    </source>
</reference>